<protein>
    <recommendedName>
        <fullName evidence="1">Laminin G domain-containing protein</fullName>
    </recommendedName>
</protein>
<dbReference type="Gene3D" id="2.60.120.200">
    <property type="match status" value="1"/>
</dbReference>
<name>A0ABN9AWD2_9NEOB</name>
<evidence type="ECO:0000313" key="2">
    <source>
        <dbReference type="EMBL" id="CAI9540339.1"/>
    </source>
</evidence>
<comment type="caution">
    <text evidence="2">The sequence shown here is derived from an EMBL/GenBank/DDBJ whole genome shotgun (WGS) entry which is preliminary data.</text>
</comment>
<reference evidence="2" key="1">
    <citation type="submission" date="2023-05" db="EMBL/GenBank/DDBJ databases">
        <authorList>
            <person name="Stuckert A."/>
        </authorList>
    </citation>
    <scope>NUCLEOTIDE SEQUENCE</scope>
</reference>
<dbReference type="InterPro" id="IPR001791">
    <property type="entry name" value="Laminin_G"/>
</dbReference>
<organism evidence="2 3">
    <name type="scientific">Staurois parvus</name>
    <dbReference type="NCBI Taxonomy" id="386267"/>
    <lineage>
        <taxon>Eukaryota</taxon>
        <taxon>Metazoa</taxon>
        <taxon>Chordata</taxon>
        <taxon>Craniata</taxon>
        <taxon>Vertebrata</taxon>
        <taxon>Euteleostomi</taxon>
        <taxon>Amphibia</taxon>
        <taxon>Batrachia</taxon>
        <taxon>Anura</taxon>
        <taxon>Neobatrachia</taxon>
        <taxon>Ranoidea</taxon>
        <taxon>Ranidae</taxon>
        <taxon>Staurois</taxon>
    </lineage>
</organism>
<sequence>MRSTHSLYLGNGDPKNTLLLEFPLSSLTSNLSSFEIRTYDCQGIIFFGNIGLDNWFVLGIRDCRLEIQMSNGNGQMVLSKWGPEVSNGKWQKVLEASLLDKLAHSVTFPPGICLKDWHTVDVQIQENQLVLKTEEATSSMDIPPADFKALEDTWVDPNAYISIGGM</sequence>
<evidence type="ECO:0000313" key="3">
    <source>
        <dbReference type="Proteomes" id="UP001162483"/>
    </source>
</evidence>
<dbReference type="Pfam" id="PF00054">
    <property type="entry name" value="Laminin_G_1"/>
    <property type="match status" value="1"/>
</dbReference>
<dbReference type="SUPFAM" id="SSF49899">
    <property type="entry name" value="Concanavalin A-like lectins/glucanases"/>
    <property type="match status" value="1"/>
</dbReference>
<feature type="non-terminal residue" evidence="2">
    <location>
        <position position="166"/>
    </location>
</feature>
<dbReference type="InterPro" id="IPR013320">
    <property type="entry name" value="ConA-like_dom_sf"/>
</dbReference>
<proteinExistence type="predicted"/>
<gene>
    <name evidence="2" type="ORF">SPARVUS_LOCUS1729554</name>
</gene>
<dbReference type="Proteomes" id="UP001162483">
    <property type="component" value="Unassembled WGS sequence"/>
</dbReference>
<accession>A0ABN9AWD2</accession>
<keyword evidence="3" id="KW-1185">Reference proteome</keyword>
<evidence type="ECO:0000259" key="1">
    <source>
        <dbReference type="Pfam" id="PF00054"/>
    </source>
</evidence>
<dbReference type="EMBL" id="CATNWA010001473">
    <property type="protein sequence ID" value="CAI9540339.1"/>
    <property type="molecule type" value="Genomic_DNA"/>
</dbReference>
<feature type="domain" description="Laminin G" evidence="1">
    <location>
        <begin position="36"/>
        <end position="93"/>
    </location>
</feature>